<dbReference type="Proteomes" id="UP000054018">
    <property type="component" value="Unassembled WGS sequence"/>
</dbReference>
<dbReference type="HOGENOM" id="CLU_037269_6_2_1"/>
<feature type="non-terminal residue" evidence="1">
    <location>
        <position position="325"/>
    </location>
</feature>
<dbReference type="InterPro" id="IPR008949">
    <property type="entry name" value="Isoprenoid_synthase_dom_sf"/>
</dbReference>
<evidence type="ECO:0000313" key="2">
    <source>
        <dbReference type="Proteomes" id="UP000054018"/>
    </source>
</evidence>
<dbReference type="InterPro" id="IPR002060">
    <property type="entry name" value="Squ/phyt_synthse"/>
</dbReference>
<sequence length="325" mass="36934">MVPLRQCHATARLAGHARRPGRVWCSKAFSTTPCIRSSAGISEAADYCKDFVRKHDYESFLTSQLYPQLYRPGYYALRAFYIELATIKEAVSQTTLGQGRLVFWRNAIKDIFKNAPPRHPVAIALHQTTQNSHLAQYHFQRMIEAREEELFSPTHLTVESMTAHAESTSSTFFYLVLSMLRQESAIFSHAASHLGVAQSFATFLRAFPFHASRGVMVIPAEITAKHGVKQQEVFSKRATSKELEDAVFELATIANDNLITAREMFKETGGKVPQAVMPLFSAAIPAMSVLTRLESVNFDVFHPSMQVRDWKLPWRVYTSYYNRRF</sequence>
<keyword evidence="2" id="KW-1185">Reference proteome</keyword>
<organism evidence="1 2">
    <name type="scientific">Pisolithus microcarpus 441</name>
    <dbReference type="NCBI Taxonomy" id="765257"/>
    <lineage>
        <taxon>Eukaryota</taxon>
        <taxon>Fungi</taxon>
        <taxon>Dikarya</taxon>
        <taxon>Basidiomycota</taxon>
        <taxon>Agaricomycotina</taxon>
        <taxon>Agaricomycetes</taxon>
        <taxon>Agaricomycetidae</taxon>
        <taxon>Boletales</taxon>
        <taxon>Sclerodermatineae</taxon>
        <taxon>Pisolithaceae</taxon>
        <taxon>Pisolithus</taxon>
    </lineage>
</organism>
<dbReference type="SUPFAM" id="SSF48576">
    <property type="entry name" value="Terpenoid synthases"/>
    <property type="match status" value="1"/>
</dbReference>
<evidence type="ECO:0008006" key="3">
    <source>
        <dbReference type="Google" id="ProtNLM"/>
    </source>
</evidence>
<dbReference type="Gene3D" id="1.10.600.10">
    <property type="entry name" value="Farnesyl Diphosphate Synthase"/>
    <property type="match status" value="1"/>
</dbReference>
<dbReference type="AlphaFoldDB" id="A0A0C9ZXX4"/>
<dbReference type="STRING" id="765257.A0A0C9ZXX4"/>
<reference evidence="1 2" key="1">
    <citation type="submission" date="2014-04" db="EMBL/GenBank/DDBJ databases">
        <authorList>
            <consortium name="DOE Joint Genome Institute"/>
            <person name="Kuo A."/>
            <person name="Kohler A."/>
            <person name="Costa M.D."/>
            <person name="Nagy L.G."/>
            <person name="Floudas D."/>
            <person name="Copeland A."/>
            <person name="Barry K.W."/>
            <person name="Cichocki N."/>
            <person name="Veneault-Fourrey C."/>
            <person name="LaButti K."/>
            <person name="Lindquist E.A."/>
            <person name="Lipzen A."/>
            <person name="Lundell T."/>
            <person name="Morin E."/>
            <person name="Murat C."/>
            <person name="Sun H."/>
            <person name="Tunlid A."/>
            <person name="Henrissat B."/>
            <person name="Grigoriev I.V."/>
            <person name="Hibbett D.S."/>
            <person name="Martin F."/>
            <person name="Nordberg H.P."/>
            <person name="Cantor M.N."/>
            <person name="Hua S.X."/>
        </authorList>
    </citation>
    <scope>NUCLEOTIDE SEQUENCE [LARGE SCALE GENOMIC DNA]</scope>
    <source>
        <strain evidence="1 2">441</strain>
    </source>
</reference>
<reference evidence="2" key="2">
    <citation type="submission" date="2015-01" db="EMBL/GenBank/DDBJ databases">
        <title>Evolutionary Origins and Diversification of the Mycorrhizal Mutualists.</title>
        <authorList>
            <consortium name="DOE Joint Genome Institute"/>
            <consortium name="Mycorrhizal Genomics Consortium"/>
            <person name="Kohler A."/>
            <person name="Kuo A."/>
            <person name="Nagy L.G."/>
            <person name="Floudas D."/>
            <person name="Copeland A."/>
            <person name="Barry K.W."/>
            <person name="Cichocki N."/>
            <person name="Veneault-Fourrey C."/>
            <person name="LaButti K."/>
            <person name="Lindquist E.A."/>
            <person name="Lipzen A."/>
            <person name="Lundell T."/>
            <person name="Morin E."/>
            <person name="Murat C."/>
            <person name="Riley R."/>
            <person name="Ohm R."/>
            <person name="Sun H."/>
            <person name="Tunlid A."/>
            <person name="Henrissat B."/>
            <person name="Grigoriev I.V."/>
            <person name="Hibbett D.S."/>
            <person name="Martin F."/>
        </authorList>
    </citation>
    <scope>NUCLEOTIDE SEQUENCE [LARGE SCALE GENOMIC DNA]</scope>
    <source>
        <strain evidence="2">441</strain>
    </source>
</reference>
<dbReference type="Pfam" id="PF00494">
    <property type="entry name" value="SQS_PSY"/>
    <property type="match status" value="1"/>
</dbReference>
<gene>
    <name evidence="1" type="ORF">PISMIDRAFT_400767</name>
</gene>
<accession>A0A0C9ZXX4</accession>
<protein>
    <recommendedName>
        <fullName evidence="3">NADH dehydrogenase (Ubiquinone) complex I, assembly factor 6</fullName>
    </recommendedName>
</protein>
<dbReference type="EMBL" id="KN833715">
    <property type="protein sequence ID" value="KIK24493.1"/>
    <property type="molecule type" value="Genomic_DNA"/>
</dbReference>
<evidence type="ECO:0000313" key="1">
    <source>
        <dbReference type="EMBL" id="KIK24493.1"/>
    </source>
</evidence>
<proteinExistence type="predicted"/>
<dbReference type="OrthoDB" id="270318at2759"/>
<name>A0A0C9ZXX4_9AGAM</name>